<feature type="transmembrane region" description="Helical" evidence="7">
    <location>
        <begin position="12"/>
        <end position="36"/>
    </location>
</feature>
<accession>A0A5C1QKR4</accession>
<feature type="transmembrane region" description="Helical" evidence="7">
    <location>
        <begin position="145"/>
        <end position="165"/>
    </location>
</feature>
<evidence type="ECO:0000256" key="5">
    <source>
        <dbReference type="ARBA" id="ARBA00022989"/>
    </source>
</evidence>
<dbReference type="SUPFAM" id="SSF161098">
    <property type="entry name" value="MetI-like"/>
    <property type="match status" value="1"/>
</dbReference>
<feature type="transmembrane region" description="Helical" evidence="7">
    <location>
        <begin position="247"/>
        <end position="266"/>
    </location>
</feature>
<gene>
    <name evidence="9" type="ORF">EXM22_01515</name>
</gene>
<dbReference type="InterPro" id="IPR000515">
    <property type="entry name" value="MetI-like"/>
</dbReference>
<evidence type="ECO:0000256" key="7">
    <source>
        <dbReference type="RuleBase" id="RU363032"/>
    </source>
</evidence>
<dbReference type="GO" id="GO:0055085">
    <property type="term" value="P:transmembrane transport"/>
    <property type="evidence" value="ECO:0007669"/>
    <property type="project" value="InterPro"/>
</dbReference>
<dbReference type="EMBL" id="CP036150">
    <property type="protein sequence ID" value="QEN06732.1"/>
    <property type="molecule type" value="Genomic_DNA"/>
</dbReference>
<dbReference type="InterPro" id="IPR050901">
    <property type="entry name" value="BP-dep_ABC_trans_perm"/>
</dbReference>
<evidence type="ECO:0000313" key="10">
    <source>
        <dbReference type="Proteomes" id="UP000324209"/>
    </source>
</evidence>
<keyword evidence="10" id="KW-1185">Reference proteome</keyword>
<name>A0A5C1QKR4_9SPIO</name>
<feature type="transmembrane region" description="Helical" evidence="7">
    <location>
        <begin position="111"/>
        <end position="133"/>
    </location>
</feature>
<reference evidence="9 10" key="1">
    <citation type="submission" date="2019-02" db="EMBL/GenBank/DDBJ databases">
        <title>Complete Genome Sequence and Methylome Analysis of free living Spirochaetas.</title>
        <authorList>
            <person name="Fomenkov A."/>
            <person name="Dubinina G."/>
            <person name="Leshcheva N."/>
            <person name="Mikheeva N."/>
            <person name="Grabovich M."/>
            <person name="Vincze T."/>
            <person name="Roberts R.J."/>
        </authorList>
    </citation>
    <scope>NUCLEOTIDE SEQUENCE [LARGE SCALE GENOMIC DNA]</scope>
    <source>
        <strain evidence="9 10">K2</strain>
    </source>
</reference>
<evidence type="ECO:0000313" key="9">
    <source>
        <dbReference type="EMBL" id="QEN06732.1"/>
    </source>
</evidence>
<dbReference type="Gene3D" id="1.10.3720.10">
    <property type="entry name" value="MetI-like"/>
    <property type="match status" value="1"/>
</dbReference>
<keyword evidence="3" id="KW-1003">Cell membrane</keyword>
<dbReference type="GO" id="GO:0005886">
    <property type="term" value="C:plasma membrane"/>
    <property type="evidence" value="ECO:0007669"/>
    <property type="project" value="UniProtKB-SubCell"/>
</dbReference>
<dbReference type="Pfam" id="PF00528">
    <property type="entry name" value="BPD_transp_1"/>
    <property type="match status" value="1"/>
</dbReference>
<dbReference type="Proteomes" id="UP000324209">
    <property type="component" value="Chromosome"/>
</dbReference>
<keyword evidence="4 7" id="KW-0812">Transmembrane</keyword>
<dbReference type="OrthoDB" id="9815445at2"/>
<protein>
    <submittedName>
        <fullName evidence="9">Carbohydrate ABC transporter permease</fullName>
    </submittedName>
</protein>
<dbReference type="CDD" id="cd06261">
    <property type="entry name" value="TM_PBP2"/>
    <property type="match status" value="1"/>
</dbReference>
<organism evidence="9 10">
    <name type="scientific">Oceanispirochaeta crateris</name>
    <dbReference type="NCBI Taxonomy" id="2518645"/>
    <lineage>
        <taxon>Bacteria</taxon>
        <taxon>Pseudomonadati</taxon>
        <taxon>Spirochaetota</taxon>
        <taxon>Spirochaetia</taxon>
        <taxon>Spirochaetales</taxon>
        <taxon>Spirochaetaceae</taxon>
        <taxon>Oceanispirochaeta</taxon>
    </lineage>
</organism>
<keyword evidence="5 7" id="KW-1133">Transmembrane helix</keyword>
<dbReference type="PANTHER" id="PTHR32243">
    <property type="entry name" value="MALTOSE TRANSPORT SYSTEM PERMEASE-RELATED"/>
    <property type="match status" value="1"/>
</dbReference>
<feature type="transmembrane region" description="Helical" evidence="7">
    <location>
        <begin position="80"/>
        <end position="99"/>
    </location>
</feature>
<proteinExistence type="inferred from homology"/>
<evidence type="ECO:0000256" key="2">
    <source>
        <dbReference type="ARBA" id="ARBA00022448"/>
    </source>
</evidence>
<comment type="subcellular location">
    <subcellularLocation>
        <location evidence="1 7">Cell membrane</location>
        <topology evidence="1 7">Multi-pass membrane protein</topology>
    </subcellularLocation>
</comment>
<dbReference type="AlphaFoldDB" id="A0A5C1QKR4"/>
<keyword evidence="2 7" id="KW-0813">Transport</keyword>
<dbReference type="InterPro" id="IPR035906">
    <property type="entry name" value="MetI-like_sf"/>
</dbReference>
<sequence length="281" mass="31196">MIKQRPLGLTIVAYAGYVLLFLFFILPILTILSLSLKTPAEIFSPATIRNLIPENPTLDNYKTVMVNVRMNVYILNSAKLVISTVLGVLIISSLSSYALSRFHFRKKNLMILIILMFQMISPIVIGIPLYWYYSRLHLLDTYFGLAIAYIAIQLPFATFLLKGVFDGIPVEMDEAAKIDGCSRLMTLIKVILPVSLPGIASAIIFLSINAWSQFVLPFFLLNKDQMYPVSVGILLSQGTFKDISTHYVAAASMIGLLPAVILVLFLQKFILKALLSGAVKG</sequence>
<feature type="domain" description="ABC transmembrane type-1" evidence="8">
    <location>
        <begin position="74"/>
        <end position="266"/>
    </location>
</feature>
<evidence type="ECO:0000259" key="8">
    <source>
        <dbReference type="PROSITE" id="PS50928"/>
    </source>
</evidence>
<feature type="transmembrane region" description="Helical" evidence="7">
    <location>
        <begin position="186"/>
        <end position="211"/>
    </location>
</feature>
<dbReference type="KEGG" id="ock:EXM22_01515"/>
<comment type="similarity">
    <text evidence="7">Belongs to the binding-protein-dependent transport system permease family.</text>
</comment>
<dbReference type="PROSITE" id="PS50928">
    <property type="entry name" value="ABC_TM1"/>
    <property type="match status" value="1"/>
</dbReference>
<evidence type="ECO:0000256" key="1">
    <source>
        <dbReference type="ARBA" id="ARBA00004651"/>
    </source>
</evidence>
<dbReference type="PANTHER" id="PTHR32243:SF18">
    <property type="entry name" value="INNER MEMBRANE ABC TRANSPORTER PERMEASE PROTEIN YCJP"/>
    <property type="match status" value="1"/>
</dbReference>
<evidence type="ECO:0000256" key="3">
    <source>
        <dbReference type="ARBA" id="ARBA00022475"/>
    </source>
</evidence>
<evidence type="ECO:0000256" key="6">
    <source>
        <dbReference type="ARBA" id="ARBA00023136"/>
    </source>
</evidence>
<evidence type="ECO:0000256" key="4">
    <source>
        <dbReference type="ARBA" id="ARBA00022692"/>
    </source>
</evidence>
<keyword evidence="6 7" id="KW-0472">Membrane</keyword>
<dbReference type="RefSeq" id="WP_149484815.1">
    <property type="nucleotide sequence ID" value="NZ_CP036150.1"/>
</dbReference>